<sequence>MEPLFPCFFFPKEDDQVSFPNEFLEEIISDILSRLPVKTLLQFRTVSKPWLSLISDRSFAKLHLHHAGHSTALFISAYDHATNKRHFLSAPRGGGPVTHLTTLDDTATVTSKETTEAEHLNGLVLFTSGNGFIVNNFAFVLNPSTRKIFKVPGPASENPDQTYGKVHICYFFGFDESRNEHKILTVRMLDIRSVTPFKPTTIEIMIFSMSNHTWRTIDIDLPFDVSGDHWYYGTKHSVCVNSVIHVMLQSQNEILAFDLKTENFSIISIPQDAVPRETDKRYYKKGMNTVKSNQPVVIKINGLLGIICHDRVVECNEMDIWILQDYENRVWVKETVLFSKSWFLLDGPFPLNPVLRRVIILKRRLTRVVISVPIYDLESRSVEPVKYTLDHQFLHSSAVRFDHVRSYVESIFPLERN</sequence>
<evidence type="ECO:0000313" key="1">
    <source>
        <dbReference type="EMBL" id="KAI3807739.1"/>
    </source>
</evidence>
<name>A0ACB9IIJ3_9ASTR</name>
<comment type="caution">
    <text evidence="1">The sequence shown here is derived from an EMBL/GenBank/DDBJ whole genome shotgun (WGS) entry which is preliminary data.</text>
</comment>
<reference evidence="1 2" key="2">
    <citation type="journal article" date="2022" name="Mol. Ecol. Resour.">
        <title>The genomes of chicory, endive, great burdock and yacon provide insights into Asteraceae paleo-polyploidization history and plant inulin production.</title>
        <authorList>
            <person name="Fan W."/>
            <person name="Wang S."/>
            <person name="Wang H."/>
            <person name="Wang A."/>
            <person name="Jiang F."/>
            <person name="Liu H."/>
            <person name="Zhao H."/>
            <person name="Xu D."/>
            <person name="Zhang Y."/>
        </authorList>
    </citation>
    <scope>NUCLEOTIDE SEQUENCE [LARGE SCALE GENOMIC DNA]</scope>
    <source>
        <strain evidence="2">cv. Yunnan</strain>
        <tissue evidence="1">Leaves</tissue>
    </source>
</reference>
<protein>
    <submittedName>
        <fullName evidence="1">Uncharacterized protein</fullName>
    </submittedName>
</protein>
<accession>A0ACB9IIJ3</accession>
<dbReference type="Proteomes" id="UP001056120">
    <property type="component" value="Linkage Group LG08"/>
</dbReference>
<gene>
    <name evidence="1" type="ORF">L1987_23673</name>
</gene>
<proteinExistence type="predicted"/>
<keyword evidence="2" id="KW-1185">Reference proteome</keyword>
<dbReference type="EMBL" id="CM042025">
    <property type="protein sequence ID" value="KAI3807739.1"/>
    <property type="molecule type" value="Genomic_DNA"/>
</dbReference>
<reference evidence="2" key="1">
    <citation type="journal article" date="2022" name="Mol. Ecol. Resour.">
        <title>The genomes of chicory, endive, great burdock and yacon provide insights into Asteraceae palaeo-polyploidization history and plant inulin production.</title>
        <authorList>
            <person name="Fan W."/>
            <person name="Wang S."/>
            <person name="Wang H."/>
            <person name="Wang A."/>
            <person name="Jiang F."/>
            <person name="Liu H."/>
            <person name="Zhao H."/>
            <person name="Xu D."/>
            <person name="Zhang Y."/>
        </authorList>
    </citation>
    <scope>NUCLEOTIDE SEQUENCE [LARGE SCALE GENOMIC DNA]</scope>
    <source>
        <strain evidence="2">cv. Yunnan</strain>
    </source>
</reference>
<organism evidence="1 2">
    <name type="scientific">Smallanthus sonchifolius</name>
    <dbReference type="NCBI Taxonomy" id="185202"/>
    <lineage>
        <taxon>Eukaryota</taxon>
        <taxon>Viridiplantae</taxon>
        <taxon>Streptophyta</taxon>
        <taxon>Embryophyta</taxon>
        <taxon>Tracheophyta</taxon>
        <taxon>Spermatophyta</taxon>
        <taxon>Magnoliopsida</taxon>
        <taxon>eudicotyledons</taxon>
        <taxon>Gunneridae</taxon>
        <taxon>Pentapetalae</taxon>
        <taxon>asterids</taxon>
        <taxon>campanulids</taxon>
        <taxon>Asterales</taxon>
        <taxon>Asteraceae</taxon>
        <taxon>Asteroideae</taxon>
        <taxon>Heliantheae alliance</taxon>
        <taxon>Millerieae</taxon>
        <taxon>Smallanthus</taxon>
    </lineage>
</organism>
<evidence type="ECO:0000313" key="2">
    <source>
        <dbReference type="Proteomes" id="UP001056120"/>
    </source>
</evidence>